<evidence type="ECO:0000259" key="14">
    <source>
        <dbReference type="Pfam" id="PF01435"/>
    </source>
</evidence>
<keyword evidence="9 13" id="KW-1133">Transmembrane helix</keyword>
<comment type="similarity">
    <text evidence="12">Belongs to the peptidase M48 family.</text>
</comment>
<evidence type="ECO:0000256" key="5">
    <source>
        <dbReference type="ARBA" id="ARBA00022692"/>
    </source>
</evidence>
<dbReference type="InterPro" id="IPR045584">
    <property type="entry name" value="Pilin-like"/>
</dbReference>
<feature type="transmembrane region" description="Helical" evidence="13">
    <location>
        <begin position="267"/>
        <end position="294"/>
    </location>
</feature>
<evidence type="ECO:0000256" key="10">
    <source>
        <dbReference type="ARBA" id="ARBA00023049"/>
    </source>
</evidence>
<feature type="domain" description="Peptidase M48" evidence="14">
    <location>
        <begin position="155"/>
        <end position="241"/>
    </location>
</feature>
<dbReference type="InterPro" id="IPR050083">
    <property type="entry name" value="HtpX_protease"/>
</dbReference>
<feature type="transmembrane region" description="Helical" evidence="13">
    <location>
        <begin position="12"/>
        <end position="30"/>
    </location>
</feature>
<dbReference type="GO" id="GO:0006508">
    <property type="term" value="P:proteolysis"/>
    <property type="evidence" value="ECO:0007669"/>
    <property type="project" value="UniProtKB-KW"/>
</dbReference>
<dbReference type="GO" id="GO:0007155">
    <property type="term" value="P:cell adhesion"/>
    <property type="evidence" value="ECO:0007669"/>
    <property type="project" value="InterPro"/>
</dbReference>
<comment type="caution">
    <text evidence="15">The sequence shown here is derived from an EMBL/GenBank/DDBJ whole genome shotgun (WGS) entry which is preliminary data.</text>
</comment>
<organism evidence="15 16">
    <name type="scientific">Pseudoduganella violacea</name>
    <dbReference type="NCBI Taxonomy" id="1715466"/>
    <lineage>
        <taxon>Bacteria</taxon>
        <taxon>Pseudomonadati</taxon>
        <taxon>Pseudomonadota</taxon>
        <taxon>Betaproteobacteria</taxon>
        <taxon>Burkholderiales</taxon>
        <taxon>Oxalobacteraceae</taxon>
        <taxon>Telluria group</taxon>
        <taxon>Pseudoduganella</taxon>
    </lineage>
</organism>
<dbReference type="Gene3D" id="3.30.2010.10">
    <property type="entry name" value="Metalloproteases ('zincins'), catalytic domain"/>
    <property type="match status" value="1"/>
</dbReference>
<dbReference type="PANTHER" id="PTHR43221:SF1">
    <property type="entry name" value="PROTEASE HTPX"/>
    <property type="match status" value="1"/>
</dbReference>
<reference evidence="15 16" key="1">
    <citation type="submission" date="2020-08" db="EMBL/GenBank/DDBJ databases">
        <title>Genomic Encyclopedia of Type Strains, Phase III (KMG-III): the genomes of soil and plant-associated and newly described type strains.</title>
        <authorList>
            <person name="Whitman W."/>
        </authorList>
    </citation>
    <scope>NUCLEOTIDE SEQUENCE [LARGE SCALE GENOMIC DNA]</scope>
    <source>
        <strain evidence="15 16">CECT 8897</strain>
    </source>
</reference>
<dbReference type="GO" id="GO:0004222">
    <property type="term" value="F:metalloendopeptidase activity"/>
    <property type="evidence" value="ECO:0007669"/>
    <property type="project" value="InterPro"/>
</dbReference>
<evidence type="ECO:0000256" key="4">
    <source>
        <dbReference type="ARBA" id="ARBA00022670"/>
    </source>
</evidence>
<evidence type="ECO:0000256" key="13">
    <source>
        <dbReference type="SAM" id="Phobius"/>
    </source>
</evidence>
<evidence type="ECO:0000256" key="11">
    <source>
        <dbReference type="ARBA" id="ARBA00023136"/>
    </source>
</evidence>
<proteinExistence type="inferred from homology"/>
<dbReference type="AlphaFoldDB" id="A0A7W5FVJ5"/>
<accession>A0A7W5FVJ5</accession>
<evidence type="ECO:0000313" key="16">
    <source>
        <dbReference type="Proteomes" id="UP000541535"/>
    </source>
</evidence>
<evidence type="ECO:0000256" key="9">
    <source>
        <dbReference type="ARBA" id="ARBA00022989"/>
    </source>
</evidence>
<dbReference type="Pfam" id="PF00114">
    <property type="entry name" value="Pilin"/>
    <property type="match status" value="1"/>
</dbReference>
<comment type="similarity">
    <text evidence="2">Belongs to the N-Me-Phe pilin family.</text>
</comment>
<keyword evidence="11 13" id="KW-0472">Membrane</keyword>
<dbReference type="RefSeq" id="WP_183442044.1">
    <property type="nucleotide sequence ID" value="NZ_JACHXD010000009.1"/>
</dbReference>
<evidence type="ECO:0000313" key="15">
    <source>
        <dbReference type="EMBL" id="MBB3120293.1"/>
    </source>
</evidence>
<keyword evidence="8 12" id="KW-0862">Zinc</keyword>
<dbReference type="PANTHER" id="PTHR43221">
    <property type="entry name" value="PROTEASE HTPX"/>
    <property type="match status" value="1"/>
</dbReference>
<dbReference type="GO" id="GO:0005886">
    <property type="term" value="C:plasma membrane"/>
    <property type="evidence" value="ECO:0007669"/>
    <property type="project" value="UniProtKB-SubCell"/>
</dbReference>
<keyword evidence="3" id="KW-1003">Cell membrane</keyword>
<sequence length="407" mass="44615">MELVYRNEKKLFRLMLGISVLFWTILVVVLKTAILAYFIVFLLIYCFMQSAVVSHLKGTAVRISYSQFPDLKARVDVCCERLGVQQVPEAYLLQMGGIFNGFATRFLGNNIIVLYSEVVDALEDKPDAINFYIGHEIGHIKRQHMRWAALLLPASVLPLLGAAYARAREYSCDRHGFHACDDLKSAQIGLAALAAGARRWRNLSIGTYSAQAQQSAGFWMSFHELISDHPWLVKRMAVMRALAGDGTAQLPGRHALAYLPALLLPRLALAGGASGVLAVLAVVAVFGAIGIPVYKDFGDRQRMAHAVNVGKDATAAVERYFYVNGRNPDSLAEAGYALDDPNHAVVDVKVDGASGTVQVFPADFSYRGKAIAFMPALDENRKLVWRCGSDGIPAKLLPADCRGRENN</sequence>
<dbReference type="CDD" id="cd07325">
    <property type="entry name" value="M48_Ste24p_like"/>
    <property type="match status" value="1"/>
</dbReference>
<dbReference type="SUPFAM" id="SSF54523">
    <property type="entry name" value="Pili subunits"/>
    <property type="match status" value="1"/>
</dbReference>
<gene>
    <name evidence="15" type="ORF">FHS03_003357</name>
</gene>
<dbReference type="GO" id="GO:0009289">
    <property type="term" value="C:pilus"/>
    <property type="evidence" value="ECO:0007669"/>
    <property type="project" value="InterPro"/>
</dbReference>
<keyword evidence="4 12" id="KW-0645">Protease</keyword>
<keyword evidence="6" id="KW-0479">Metal-binding</keyword>
<evidence type="ECO:0000256" key="6">
    <source>
        <dbReference type="ARBA" id="ARBA00022723"/>
    </source>
</evidence>
<evidence type="ECO:0000256" key="12">
    <source>
        <dbReference type="RuleBase" id="RU003983"/>
    </source>
</evidence>
<evidence type="ECO:0000256" key="3">
    <source>
        <dbReference type="ARBA" id="ARBA00022475"/>
    </source>
</evidence>
<dbReference type="EMBL" id="JACHXD010000009">
    <property type="protein sequence ID" value="MBB3120293.1"/>
    <property type="molecule type" value="Genomic_DNA"/>
</dbReference>
<protein>
    <submittedName>
        <fullName evidence="15">Zn-dependent protease with chaperone function/type II secretory pathway pseudopilin PulG</fullName>
    </submittedName>
</protein>
<dbReference type="InterPro" id="IPR001082">
    <property type="entry name" value="Pilin"/>
</dbReference>
<feature type="transmembrane region" description="Helical" evidence="13">
    <location>
        <begin position="36"/>
        <end position="56"/>
    </location>
</feature>
<name>A0A7W5FVJ5_9BURK</name>
<keyword evidence="10 12" id="KW-0482">Metalloprotease</keyword>
<dbReference type="Gene3D" id="3.30.700.10">
    <property type="entry name" value="Glycoprotein, Type 4 Pilin"/>
    <property type="match status" value="1"/>
</dbReference>
<evidence type="ECO:0000256" key="7">
    <source>
        <dbReference type="ARBA" id="ARBA00022801"/>
    </source>
</evidence>
<dbReference type="Pfam" id="PF01435">
    <property type="entry name" value="Peptidase_M48"/>
    <property type="match status" value="2"/>
</dbReference>
<evidence type="ECO:0000256" key="8">
    <source>
        <dbReference type="ARBA" id="ARBA00022833"/>
    </source>
</evidence>
<feature type="transmembrane region" description="Helical" evidence="13">
    <location>
        <begin position="147"/>
        <end position="165"/>
    </location>
</feature>
<keyword evidence="16" id="KW-1185">Reference proteome</keyword>
<dbReference type="GO" id="GO:0046872">
    <property type="term" value="F:metal ion binding"/>
    <property type="evidence" value="ECO:0007669"/>
    <property type="project" value="UniProtKB-KW"/>
</dbReference>
<feature type="domain" description="Peptidase M48" evidence="14">
    <location>
        <begin position="67"/>
        <end position="148"/>
    </location>
</feature>
<evidence type="ECO:0000256" key="2">
    <source>
        <dbReference type="ARBA" id="ARBA00005233"/>
    </source>
</evidence>
<keyword evidence="5 13" id="KW-0812">Transmembrane</keyword>
<comment type="subcellular location">
    <subcellularLocation>
        <location evidence="1">Cell membrane</location>
        <topology evidence="1">Multi-pass membrane protein</topology>
    </subcellularLocation>
</comment>
<keyword evidence="7 12" id="KW-0378">Hydrolase</keyword>
<dbReference type="InterPro" id="IPR001915">
    <property type="entry name" value="Peptidase_M48"/>
</dbReference>
<comment type="cofactor">
    <cofactor evidence="12">
        <name>Zn(2+)</name>
        <dbReference type="ChEBI" id="CHEBI:29105"/>
    </cofactor>
    <text evidence="12">Binds 1 zinc ion per subunit.</text>
</comment>
<dbReference type="Proteomes" id="UP000541535">
    <property type="component" value="Unassembled WGS sequence"/>
</dbReference>
<evidence type="ECO:0000256" key="1">
    <source>
        <dbReference type="ARBA" id="ARBA00004651"/>
    </source>
</evidence>